<evidence type="ECO:0000313" key="2">
    <source>
        <dbReference type="EMBL" id="KKM84695.1"/>
    </source>
</evidence>
<dbReference type="EMBL" id="LAZR01007525">
    <property type="protein sequence ID" value="KKM84695.1"/>
    <property type="molecule type" value="Genomic_DNA"/>
</dbReference>
<sequence length="166" mass="18974">AKKARQSKYEVGKQYEAATIRVRNTAHHLEMMVIDMGRIWAKMINQYYTSPRKIFRLDAAADKLDVNIFTFPKGEDGKNIEFDYILTVQPDSMLPVDIQSQAERDMNLAQMEAIDPQTLLETLNHPKVDVIMKRLQERQQQQQQGQGGQIAPQSGAQQQAGQPVKF</sequence>
<feature type="non-terminal residue" evidence="2">
    <location>
        <position position="1"/>
    </location>
</feature>
<dbReference type="Pfam" id="PF16510">
    <property type="entry name" value="P22_portal"/>
    <property type="match status" value="1"/>
</dbReference>
<protein>
    <submittedName>
        <fullName evidence="2">Uncharacterized protein</fullName>
    </submittedName>
</protein>
<dbReference type="AlphaFoldDB" id="A0A0F9N7C2"/>
<organism evidence="2">
    <name type="scientific">marine sediment metagenome</name>
    <dbReference type="NCBI Taxonomy" id="412755"/>
    <lineage>
        <taxon>unclassified sequences</taxon>
        <taxon>metagenomes</taxon>
        <taxon>ecological metagenomes</taxon>
    </lineage>
</organism>
<dbReference type="InterPro" id="IPR032427">
    <property type="entry name" value="P22_portal"/>
</dbReference>
<gene>
    <name evidence="2" type="ORF">LCGC14_1296520</name>
</gene>
<feature type="region of interest" description="Disordered" evidence="1">
    <location>
        <begin position="136"/>
        <end position="166"/>
    </location>
</feature>
<comment type="caution">
    <text evidence="2">The sequence shown here is derived from an EMBL/GenBank/DDBJ whole genome shotgun (WGS) entry which is preliminary data.</text>
</comment>
<feature type="compositionally biased region" description="Low complexity" evidence="1">
    <location>
        <begin position="139"/>
        <end position="166"/>
    </location>
</feature>
<name>A0A0F9N7C2_9ZZZZ</name>
<evidence type="ECO:0000256" key="1">
    <source>
        <dbReference type="SAM" id="MobiDB-lite"/>
    </source>
</evidence>
<proteinExistence type="predicted"/>
<reference evidence="2" key="1">
    <citation type="journal article" date="2015" name="Nature">
        <title>Complex archaea that bridge the gap between prokaryotes and eukaryotes.</title>
        <authorList>
            <person name="Spang A."/>
            <person name="Saw J.H."/>
            <person name="Jorgensen S.L."/>
            <person name="Zaremba-Niedzwiedzka K."/>
            <person name="Martijn J."/>
            <person name="Lind A.E."/>
            <person name="van Eijk R."/>
            <person name="Schleper C."/>
            <person name="Guy L."/>
            <person name="Ettema T.J."/>
        </authorList>
    </citation>
    <scope>NUCLEOTIDE SEQUENCE</scope>
</reference>
<accession>A0A0F9N7C2</accession>